<accession>A0A0P9D5M4</accession>
<reference evidence="2 3" key="1">
    <citation type="submission" date="2015-09" db="EMBL/GenBank/DDBJ databases">
        <title>Draft genome sequence of Kouleothrix aurantiaca JCM 19913.</title>
        <authorList>
            <person name="Hemp J."/>
        </authorList>
    </citation>
    <scope>NUCLEOTIDE SEQUENCE [LARGE SCALE GENOMIC DNA]</scope>
    <source>
        <strain evidence="2 3">COM-B</strain>
    </source>
</reference>
<dbReference type="AlphaFoldDB" id="A0A0P9D5M4"/>
<sequence>MNINKQPPVAVGVFLIALGLVWWLNLWGLLLPGALLAGGVVAYRQRRTMGRLAEGVQAGLWCVGLALLFMLHFVWPGVLFLAGASFLARGREGQIDAAVQQLGSRFGSRSAARP</sequence>
<protein>
    <submittedName>
        <fullName evidence="2">Uncharacterized protein</fullName>
    </submittedName>
</protein>
<keyword evidence="3" id="KW-1185">Reference proteome</keyword>
<keyword evidence="1" id="KW-0812">Transmembrane</keyword>
<organism evidence="2 3">
    <name type="scientific">Kouleothrix aurantiaca</name>
    <dbReference type="NCBI Taxonomy" id="186479"/>
    <lineage>
        <taxon>Bacteria</taxon>
        <taxon>Bacillati</taxon>
        <taxon>Chloroflexota</taxon>
        <taxon>Chloroflexia</taxon>
        <taxon>Chloroflexales</taxon>
        <taxon>Roseiflexineae</taxon>
        <taxon>Roseiflexaceae</taxon>
        <taxon>Kouleothrix</taxon>
    </lineage>
</organism>
<keyword evidence="1" id="KW-1133">Transmembrane helix</keyword>
<feature type="transmembrane region" description="Helical" evidence="1">
    <location>
        <begin position="55"/>
        <end position="75"/>
    </location>
</feature>
<comment type="caution">
    <text evidence="2">The sequence shown here is derived from an EMBL/GenBank/DDBJ whole genome shotgun (WGS) entry which is preliminary data.</text>
</comment>
<evidence type="ECO:0000256" key="1">
    <source>
        <dbReference type="SAM" id="Phobius"/>
    </source>
</evidence>
<keyword evidence="1" id="KW-0472">Membrane</keyword>
<dbReference type="EMBL" id="LJCR01003022">
    <property type="protein sequence ID" value="KPV48015.1"/>
    <property type="molecule type" value="Genomic_DNA"/>
</dbReference>
<name>A0A0P9D5M4_9CHLR</name>
<evidence type="ECO:0000313" key="3">
    <source>
        <dbReference type="Proteomes" id="UP000050509"/>
    </source>
</evidence>
<feature type="transmembrane region" description="Helical" evidence="1">
    <location>
        <begin position="20"/>
        <end position="43"/>
    </location>
</feature>
<gene>
    <name evidence="2" type="ORF">SE17_40345</name>
</gene>
<proteinExistence type="predicted"/>
<dbReference type="Proteomes" id="UP000050509">
    <property type="component" value="Unassembled WGS sequence"/>
</dbReference>
<feature type="non-terminal residue" evidence="2">
    <location>
        <position position="114"/>
    </location>
</feature>
<evidence type="ECO:0000313" key="2">
    <source>
        <dbReference type="EMBL" id="KPV48015.1"/>
    </source>
</evidence>